<feature type="chain" id="PRO_5003121664" evidence="1">
    <location>
        <begin position="30"/>
        <end position="238"/>
    </location>
</feature>
<dbReference type="InParanoid" id="D8RB78"/>
<dbReference type="InterPro" id="IPR007541">
    <property type="entry name" value="Uncharacterised_BSP"/>
</dbReference>
<sequence length="238" mass="25929">MTQTCLRVSTARLLSCLSLVLVITSRVHADIVLVGANNAEDTDGGKRFNSVMGISGAFKVLGDAINFIPPLLHYGLDGVPTKLVTKVVFTVEKQLQQGAVAITFGTGSPGEFQIQFNAPSADNYEGIKGVIYHEMAHVWQYFGQGTPSGVTEGVADYVRLKAGLAPSHWVKPGGGDRWDQGYDVTAYFFDYCNSLRGDFVWQMNARLANGAWSESVFSDLLGKSVQDLWTDYKNKYGG</sequence>
<dbReference type="PANTHER" id="PTHR33321:SF12">
    <property type="entry name" value="PLANT BASIC SECRETORY PROTEIN (BSP) FAMILY PROTEIN"/>
    <property type="match status" value="1"/>
</dbReference>
<evidence type="ECO:0000313" key="3">
    <source>
        <dbReference type="Proteomes" id="UP000001514"/>
    </source>
</evidence>
<protein>
    <submittedName>
        <fullName evidence="2">Uncharacterized protein</fullName>
    </submittedName>
</protein>
<dbReference type="eggNOG" id="ENOG502QURC">
    <property type="taxonomic scope" value="Eukaryota"/>
</dbReference>
<dbReference type="Pfam" id="PF04450">
    <property type="entry name" value="BSP"/>
    <property type="match status" value="1"/>
</dbReference>
<dbReference type="Gramene" id="EFJ30446">
    <property type="protein sequence ID" value="EFJ30446"/>
    <property type="gene ID" value="SELMODRAFT_89504"/>
</dbReference>
<dbReference type="PANTHER" id="PTHR33321">
    <property type="match status" value="1"/>
</dbReference>
<dbReference type="OMA" id="ANHEASM"/>
<dbReference type="KEGG" id="smo:SELMODRAFT_89504"/>
<keyword evidence="1" id="KW-0732">Signal</keyword>
<keyword evidence="3" id="KW-1185">Reference proteome</keyword>
<dbReference type="HOGENOM" id="CLU_062644_2_1_1"/>
<proteinExistence type="predicted"/>
<accession>D8RB78</accession>
<dbReference type="EMBL" id="GL377575">
    <property type="protein sequence ID" value="EFJ30446.1"/>
    <property type="molecule type" value="Genomic_DNA"/>
</dbReference>
<dbReference type="AlphaFoldDB" id="D8RB78"/>
<dbReference type="OrthoDB" id="891726at2759"/>
<organism evidence="3">
    <name type="scientific">Selaginella moellendorffii</name>
    <name type="common">Spikemoss</name>
    <dbReference type="NCBI Taxonomy" id="88036"/>
    <lineage>
        <taxon>Eukaryota</taxon>
        <taxon>Viridiplantae</taxon>
        <taxon>Streptophyta</taxon>
        <taxon>Embryophyta</taxon>
        <taxon>Tracheophyta</taxon>
        <taxon>Lycopodiopsida</taxon>
        <taxon>Selaginellales</taxon>
        <taxon>Selaginellaceae</taxon>
        <taxon>Selaginella</taxon>
    </lineage>
</organism>
<dbReference type="Proteomes" id="UP000001514">
    <property type="component" value="Unassembled WGS sequence"/>
</dbReference>
<reference evidence="2 3" key="1">
    <citation type="journal article" date="2011" name="Science">
        <title>The Selaginella genome identifies genetic changes associated with the evolution of vascular plants.</title>
        <authorList>
            <person name="Banks J.A."/>
            <person name="Nishiyama T."/>
            <person name="Hasebe M."/>
            <person name="Bowman J.L."/>
            <person name="Gribskov M."/>
            <person name="dePamphilis C."/>
            <person name="Albert V.A."/>
            <person name="Aono N."/>
            <person name="Aoyama T."/>
            <person name="Ambrose B.A."/>
            <person name="Ashton N.W."/>
            <person name="Axtell M.J."/>
            <person name="Barker E."/>
            <person name="Barker M.S."/>
            <person name="Bennetzen J.L."/>
            <person name="Bonawitz N.D."/>
            <person name="Chapple C."/>
            <person name="Cheng C."/>
            <person name="Correa L.G."/>
            <person name="Dacre M."/>
            <person name="DeBarry J."/>
            <person name="Dreyer I."/>
            <person name="Elias M."/>
            <person name="Engstrom E.M."/>
            <person name="Estelle M."/>
            <person name="Feng L."/>
            <person name="Finet C."/>
            <person name="Floyd S.K."/>
            <person name="Frommer W.B."/>
            <person name="Fujita T."/>
            <person name="Gramzow L."/>
            <person name="Gutensohn M."/>
            <person name="Harholt J."/>
            <person name="Hattori M."/>
            <person name="Heyl A."/>
            <person name="Hirai T."/>
            <person name="Hiwatashi Y."/>
            <person name="Ishikawa M."/>
            <person name="Iwata M."/>
            <person name="Karol K.G."/>
            <person name="Koehler B."/>
            <person name="Kolukisaoglu U."/>
            <person name="Kubo M."/>
            <person name="Kurata T."/>
            <person name="Lalonde S."/>
            <person name="Li K."/>
            <person name="Li Y."/>
            <person name="Litt A."/>
            <person name="Lyons E."/>
            <person name="Manning G."/>
            <person name="Maruyama T."/>
            <person name="Michael T.P."/>
            <person name="Mikami K."/>
            <person name="Miyazaki S."/>
            <person name="Morinaga S."/>
            <person name="Murata T."/>
            <person name="Mueller-Roeber B."/>
            <person name="Nelson D.R."/>
            <person name="Obara M."/>
            <person name="Oguri Y."/>
            <person name="Olmstead R.G."/>
            <person name="Onodera N."/>
            <person name="Petersen B.L."/>
            <person name="Pils B."/>
            <person name="Prigge M."/>
            <person name="Rensing S.A."/>
            <person name="Riano-Pachon D.M."/>
            <person name="Roberts A.W."/>
            <person name="Sato Y."/>
            <person name="Scheller H.V."/>
            <person name="Schulz B."/>
            <person name="Schulz C."/>
            <person name="Shakirov E.V."/>
            <person name="Shibagaki N."/>
            <person name="Shinohara N."/>
            <person name="Shippen D.E."/>
            <person name="Soerensen I."/>
            <person name="Sotooka R."/>
            <person name="Sugimoto N."/>
            <person name="Sugita M."/>
            <person name="Sumikawa N."/>
            <person name="Tanurdzic M."/>
            <person name="Theissen G."/>
            <person name="Ulvskov P."/>
            <person name="Wakazuki S."/>
            <person name="Weng J.K."/>
            <person name="Willats W.W."/>
            <person name="Wipf D."/>
            <person name="Wolf P.G."/>
            <person name="Yang L."/>
            <person name="Zimmer A.D."/>
            <person name="Zhu Q."/>
            <person name="Mitros T."/>
            <person name="Hellsten U."/>
            <person name="Loque D."/>
            <person name="Otillar R."/>
            <person name="Salamov A."/>
            <person name="Schmutz J."/>
            <person name="Shapiro H."/>
            <person name="Lindquist E."/>
            <person name="Lucas S."/>
            <person name="Rokhsar D."/>
            <person name="Grigoriev I.V."/>
        </authorList>
    </citation>
    <scope>NUCLEOTIDE SEQUENCE [LARGE SCALE GENOMIC DNA]</scope>
</reference>
<evidence type="ECO:0000256" key="1">
    <source>
        <dbReference type="SAM" id="SignalP"/>
    </source>
</evidence>
<gene>
    <name evidence="2" type="ORF">SELMODRAFT_89504</name>
</gene>
<name>D8RB78_SELML</name>
<evidence type="ECO:0000313" key="2">
    <source>
        <dbReference type="EMBL" id="EFJ30446.1"/>
    </source>
</evidence>
<feature type="signal peptide" evidence="1">
    <location>
        <begin position="1"/>
        <end position="29"/>
    </location>
</feature>
<dbReference type="STRING" id="88036.D8RB78"/>